<keyword evidence="2" id="KW-1185">Reference proteome</keyword>
<evidence type="ECO:0000313" key="1">
    <source>
        <dbReference type="EMBL" id="ETO27054.1"/>
    </source>
</evidence>
<organism evidence="1 2">
    <name type="scientific">Reticulomyxa filosa</name>
    <dbReference type="NCBI Taxonomy" id="46433"/>
    <lineage>
        <taxon>Eukaryota</taxon>
        <taxon>Sar</taxon>
        <taxon>Rhizaria</taxon>
        <taxon>Retaria</taxon>
        <taxon>Foraminifera</taxon>
        <taxon>Monothalamids</taxon>
        <taxon>Reticulomyxidae</taxon>
        <taxon>Reticulomyxa</taxon>
    </lineage>
</organism>
<dbReference type="AlphaFoldDB" id="X6NMY1"/>
<dbReference type="Proteomes" id="UP000023152">
    <property type="component" value="Unassembled WGS sequence"/>
</dbReference>
<gene>
    <name evidence="1" type="ORF">RFI_10075</name>
</gene>
<comment type="caution">
    <text evidence="1">The sequence shown here is derived from an EMBL/GenBank/DDBJ whole genome shotgun (WGS) entry which is preliminary data.</text>
</comment>
<name>X6NMY1_RETFI</name>
<accession>X6NMY1</accession>
<protein>
    <submittedName>
        <fullName evidence="1">Uncharacterized protein</fullName>
    </submittedName>
</protein>
<dbReference type="EMBL" id="ASPP01007489">
    <property type="protein sequence ID" value="ETO27054.1"/>
    <property type="molecule type" value="Genomic_DNA"/>
</dbReference>
<reference evidence="1 2" key="1">
    <citation type="journal article" date="2013" name="Curr. Biol.">
        <title>The Genome of the Foraminiferan Reticulomyxa filosa.</title>
        <authorList>
            <person name="Glockner G."/>
            <person name="Hulsmann N."/>
            <person name="Schleicher M."/>
            <person name="Noegel A.A."/>
            <person name="Eichinger L."/>
            <person name="Gallinger C."/>
            <person name="Pawlowski J."/>
            <person name="Sierra R."/>
            <person name="Euteneuer U."/>
            <person name="Pillet L."/>
            <person name="Moustafa A."/>
            <person name="Platzer M."/>
            <person name="Groth M."/>
            <person name="Szafranski K."/>
            <person name="Schliwa M."/>
        </authorList>
    </citation>
    <scope>NUCLEOTIDE SEQUENCE [LARGE SCALE GENOMIC DNA]</scope>
</reference>
<evidence type="ECO:0000313" key="2">
    <source>
        <dbReference type="Proteomes" id="UP000023152"/>
    </source>
</evidence>
<proteinExistence type="predicted"/>
<sequence length="181" mass="21535">MLDTIEHMSDHSVEDEKELKTLLSNQITSKHQHVVKDFSSRMNALSYYLNEEESDAKEFRWTAKRNMSKETQNNLLPIVLCEVLSYNISSLETRFRSYSRQEISDKLPRALQLNNTVISNLWRMFHLHCLQQKFTTLSAKGHGRFFKWANLFNFFKSCFYFLFYAKGEWRREEGGKQLIVC</sequence>